<dbReference type="Proteomes" id="UP000639775">
    <property type="component" value="Unassembled WGS sequence"/>
</dbReference>
<evidence type="ECO:0000313" key="6">
    <source>
        <dbReference type="EMBL" id="NHQ73625.1"/>
    </source>
</evidence>
<dbReference type="Pfam" id="PF03466">
    <property type="entry name" value="LysR_substrate"/>
    <property type="match status" value="1"/>
</dbReference>
<dbReference type="SUPFAM" id="SSF53850">
    <property type="entry name" value="Periplasmic binding protein-like II"/>
    <property type="match status" value="1"/>
</dbReference>
<protein>
    <submittedName>
        <fullName evidence="6">LysR family transcriptional regulator</fullName>
    </submittedName>
</protein>
<dbReference type="GO" id="GO:0010628">
    <property type="term" value="P:positive regulation of gene expression"/>
    <property type="evidence" value="ECO:0007669"/>
    <property type="project" value="TreeGrafter"/>
</dbReference>
<name>A0A967EFL3_9RHOB</name>
<dbReference type="PRINTS" id="PR00039">
    <property type="entry name" value="HTHLYSR"/>
</dbReference>
<evidence type="ECO:0000256" key="4">
    <source>
        <dbReference type="ARBA" id="ARBA00023163"/>
    </source>
</evidence>
<feature type="domain" description="HTH lysR-type" evidence="5">
    <location>
        <begin position="3"/>
        <end position="60"/>
    </location>
</feature>
<dbReference type="PANTHER" id="PTHR30427:SF1">
    <property type="entry name" value="TRANSCRIPTIONAL ACTIVATOR PROTEIN LYSR"/>
    <property type="match status" value="1"/>
</dbReference>
<keyword evidence="2" id="KW-0805">Transcription regulation</keyword>
<dbReference type="GO" id="GO:0043565">
    <property type="term" value="F:sequence-specific DNA binding"/>
    <property type="evidence" value="ECO:0007669"/>
    <property type="project" value="TreeGrafter"/>
</dbReference>
<dbReference type="PROSITE" id="PS50931">
    <property type="entry name" value="HTH_LYSR"/>
    <property type="match status" value="1"/>
</dbReference>
<proteinExistence type="inferred from homology"/>
<dbReference type="InterPro" id="IPR005119">
    <property type="entry name" value="LysR_subst-bd"/>
</dbReference>
<evidence type="ECO:0000256" key="1">
    <source>
        <dbReference type="ARBA" id="ARBA00009437"/>
    </source>
</evidence>
<keyword evidence="3" id="KW-0238">DNA-binding</keyword>
<dbReference type="InterPro" id="IPR036390">
    <property type="entry name" value="WH_DNA-bd_sf"/>
</dbReference>
<dbReference type="InterPro" id="IPR036388">
    <property type="entry name" value="WH-like_DNA-bd_sf"/>
</dbReference>
<comment type="caution">
    <text evidence="6">The sequence shown here is derived from an EMBL/GenBank/DDBJ whole genome shotgun (WGS) entry which is preliminary data.</text>
</comment>
<reference evidence="6" key="1">
    <citation type="submission" date="2020-03" db="EMBL/GenBank/DDBJ databases">
        <title>Roseovarius gahaiensis sp. nov., isolated from Gahai Saline Lake, China.</title>
        <authorList>
            <person name="Sun X."/>
        </authorList>
    </citation>
    <scope>NUCLEOTIDE SEQUENCE</scope>
    <source>
        <strain evidence="6">GH877</strain>
    </source>
</reference>
<evidence type="ECO:0000313" key="7">
    <source>
        <dbReference type="Proteomes" id="UP000639775"/>
    </source>
</evidence>
<dbReference type="GO" id="GO:0003700">
    <property type="term" value="F:DNA-binding transcription factor activity"/>
    <property type="evidence" value="ECO:0007669"/>
    <property type="project" value="InterPro"/>
</dbReference>
<dbReference type="AlphaFoldDB" id="A0A967EFL3"/>
<sequence length="323" mass="35833">MNISFRQIATFREVMRSGSISQAARTVMRTQPAVSSMISTLEAELGFSLFVREHGKLSPTPEAYYFLEECEDILARLERTQRTVSQIRALEGGKLRIACHPAASSLFMPRLLTEFMADKPGLELEFIMRSSGVIEDLIASQQYDLAFAETPKRRAAIDQMDFDLECVCVLPGDDPLARKDVLSPQDMDGKPLAVLYQNHATAVQTADVFEAAGCRLNKRVELRTFLPGLQFVAAGMCYVICDMITAYGYIIQGRATENLVIRRFRPRISNSVSILTPGYATQSLTTRALHAHLEGAIHDMKRAMQASIGDGPAGLPDHEDRTV</sequence>
<dbReference type="Pfam" id="PF00126">
    <property type="entry name" value="HTH_1"/>
    <property type="match status" value="1"/>
</dbReference>
<evidence type="ECO:0000256" key="2">
    <source>
        <dbReference type="ARBA" id="ARBA00023015"/>
    </source>
</evidence>
<dbReference type="Gene3D" id="3.40.190.290">
    <property type="match status" value="1"/>
</dbReference>
<dbReference type="Gene3D" id="1.10.10.10">
    <property type="entry name" value="Winged helix-like DNA-binding domain superfamily/Winged helix DNA-binding domain"/>
    <property type="match status" value="1"/>
</dbReference>
<dbReference type="EMBL" id="JAAORB010000004">
    <property type="protein sequence ID" value="NHQ73625.1"/>
    <property type="molecule type" value="Genomic_DNA"/>
</dbReference>
<evidence type="ECO:0000259" key="5">
    <source>
        <dbReference type="PROSITE" id="PS50931"/>
    </source>
</evidence>
<keyword evidence="4" id="KW-0804">Transcription</keyword>
<dbReference type="PANTHER" id="PTHR30427">
    <property type="entry name" value="TRANSCRIPTIONAL ACTIVATOR PROTEIN LYSR"/>
    <property type="match status" value="1"/>
</dbReference>
<comment type="similarity">
    <text evidence="1">Belongs to the LysR transcriptional regulatory family.</text>
</comment>
<organism evidence="6 7">
    <name type="scientific">Roseovarius gahaiensis</name>
    <dbReference type="NCBI Taxonomy" id="2716691"/>
    <lineage>
        <taxon>Bacteria</taxon>
        <taxon>Pseudomonadati</taxon>
        <taxon>Pseudomonadota</taxon>
        <taxon>Alphaproteobacteria</taxon>
        <taxon>Rhodobacterales</taxon>
        <taxon>Roseobacteraceae</taxon>
        <taxon>Roseovarius</taxon>
    </lineage>
</organism>
<keyword evidence="7" id="KW-1185">Reference proteome</keyword>
<accession>A0A967EFL3</accession>
<gene>
    <name evidence="6" type="ORF">HAT86_03970</name>
</gene>
<dbReference type="SUPFAM" id="SSF46785">
    <property type="entry name" value="Winged helix' DNA-binding domain"/>
    <property type="match status" value="1"/>
</dbReference>
<dbReference type="InterPro" id="IPR000847">
    <property type="entry name" value="LysR_HTH_N"/>
</dbReference>
<dbReference type="RefSeq" id="WP_167193635.1">
    <property type="nucleotide sequence ID" value="NZ_JAAORB010000004.1"/>
</dbReference>
<evidence type="ECO:0000256" key="3">
    <source>
        <dbReference type="ARBA" id="ARBA00023125"/>
    </source>
</evidence>